<dbReference type="NCBIfam" id="NF033819">
    <property type="entry name" value="IS66_TnpB"/>
    <property type="match status" value="1"/>
</dbReference>
<accession>A0A1I4PKG3</accession>
<proteinExistence type="predicted"/>
<dbReference type="InterPro" id="IPR008878">
    <property type="entry name" value="Transposase_IS66_Orf2"/>
</dbReference>
<keyword evidence="2" id="KW-1185">Reference proteome</keyword>
<dbReference type="RefSeq" id="WP_090483432.1">
    <property type="nucleotide sequence ID" value="NZ_FOUO01000002.1"/>
</dbReference>
<gene>
    <name evidence="1" type="ORF">SAMN05421721_1022</name>
</gene>
<dbReference type="AlphaFoldDB" id="A0A1I4PKG3"/>
<dbReference type="OrthoDB" id="4956084at2"/>
<organism evidence="1 2">
    <name type="scientific">Ectothiorhodospira mobilis</name>
    <dbReference type="NCBI Taxonomy" id="195064"/>
    <lineage>
        <taxon>Bacteria</taxon>
        <taxon>Pseudomonadati</taxon>
        <taxon>Pseudomonadota</taxon>
        <taxon>Gammaproteobacteria</taxon>
        <taxon>Chromatiales</taxon>
        <taxon>Ectothiorhodospiraceae</taxon>
        <taxon>Ectothiorhodospira</taxon>
    </lineage>
</organism>
<dbReference type="PANTHER" id="PTHR36455:SF1">
    <property type="entry name" value="BLR8292 PROTEIN"/>
    <property type="match status" value="1"/>
</dbReference>
<reference evidence="1 2" key="1">
    <citation type="submission" date="2016-10" db="EMBL/GenBank/DDBJ databases">
        <authorList>
            <person name="de Groot N.N."/>
        </authorList>
    </citation>
    <scope>NUCLEOTIDE SEQUENCE [LARGE SCALE GENOMIC DNA]</scope>
    <source>
        <strain evidence="1 2">DSM 4180</strain>
    </source>
</reference>
<dbReference type="Proteomes" id="UP000199556">
    <property type="component" value="Unassembled WGS sequence"/>
</dbReference>
<dbReference type="PANTHER" id="PTHR36455">
    <property type="match status" value="1"/>
</dbReference>
<evidence type="ECO:0000313" key="2">
    <source>
        <dbReference type="Proteomes" id="UP000199556"/>
    </source>
</evidence>
<sequence length="121" mass="13801">MIGWPTGMAIHLAVAPVDFRKAFDGLCIEIVEVLERDPLSGELFVFRNRAGDKLKALYWDGQGFVMIYKRLEKGRFKWPHHADGDAEEEVPLSRSQLQALFEGIDWRRLEMPPRCLATATG</sequence>
<dbReference type="STRING" id="195064.SAMN05421721_1022"/>
<evidence type="ECO:0000313" key="1">
    <source>
        <dbReference type="EMBL" id="SFM28319.1"/>
    </source>
</evidence>
<protein>
    <submittedName>
        <fullName evidence="1">Transposase</fullName>
    </submittedName>
</protein>
<dbReference type="EMBL" id="FOUO01000002">
    <property type="protein sequence ID" value="SFM28319.1"/>
    <property type="molecule type" value="Genomic_DNA"/>
</dbReference>
<name>A0A1I4PKG3_ECTMO</name>
<dbReference type="Pfam" id="PF05717">
    <property type="entry name" value="TnpB_IS66"/>
    <property type="match status" value="1"/>
</dbReference>